<dbReference type="EMBL" id="JBHSKV010000021">
    <property type="protein sequence ID" value="MFC5136152.1"/>
    <property type="molecule type" value="Genomic_DNA"/>
</dbReference>
<organism evidence="3 4">
    <name type="scientific">Halorubrum glutamatedens</name>
    <dbReference type="NCBI Taxonomy" id="2707018"/>
    <lineage>
        <taxon>Archaea</taxon>
        <taxon>Methanobacteriati</taxon>
        <taxon>Methanobacteriota</taxon>
        <taxon>Stenosarchaea group</taxon>
        <taxon>Halobacteria</taxon>
        <taxon>Halobacteriales</taxon>
        <taxon>Haloferacaceae</taxon>
        <taxon>Halorubrum</taxon>
    </lineage>
</organism>
<feature type="transmembrane region" description="Helical" evidence="1">
    <location>
        <begin position="114"/>
        <end position="130"/>
    </location>
</feature>
<feature type="transmembrane region" description="Helical" evidence="1">
    <location>
        <begin position="176"/>
        <end position="199"/>
    </location>
</feature>
<evidence type="ECO:0000256" key="1">
    <source>
        <dbReference type="SAM" id="Phobius"/>
    </source>
</evidence>
<sequence length="255" mass="26546">MALHLSHAVSDGLRRTLTRTGGTLLAGFLLIQFATQAAVNTAVLGYLPSDVAGQFSANVGITLPVSGPVALALFCALLPLSAAFFAVVARALVQPFEELSALPADATRRLGRTTVRLLVGGIVVTVLIFLGTAFLVVPGLFFAVSFLFFVFTIAVEERGLVDGLKRSWALARGSRLKLFGIVVLAGVFGGFIGVIAPLFDLAGAPVAGDAVTIAASAVFFTPYYAIIASAYLQLRDDPTGHDSPEPVDASGTPRL</sequence>
<comment type="caution">
    <text evidence="3">The sequence shown here is derived from an EMBL/GenBank/DDBJ whole genome shotgun (WGS) entry which is preliminary data.</text>
</comment>
<dbReference type="InterPro" id="IPR057169">
    <property type="entry name" value="DUF7847"/>
</dbReference>
<feature type="transmembrane region" description="Helical" evidence="1">
    <location>
        <begin position="24"/>
        <end position="47"/>
    </location>
</feature>
<gene>
    <name evidence="3" type="ORF">ACFPJA_15665</name>
</gene>
<proteinExistence type="predicted"/>
<dbReference type="AlphaFoldDB" id="A0ABD5QVK0"/>
<name>A0ABD5QVK0_9EURY</name>
<feature type="domain" description="DUF7847" evidence="2">
    <location>
        <begin position="3"/>
        <end position="234"/>
    </location>
</feature>
<keyword evidence="1" id="KW-1133">Transmembrane helix</keyword>
<dbReference type="Proteomes" id="UP001596145">
    <property type="component" value="Unassembled WGS sequence"/>
</dbReference>
<reference evidence="3 4" key="1">
    <citation type="journal article" date="2019" name="Int. J. Syst. Evol. Microbiol.">
        <title>The Global Catalogue of Microorganisms (GCM) 10K type strain sequencing project: providing services to taxonomists for standard genome sequencing and annotation.</title>
        <authorList>
            <consortium name="The Broad Institute Genomics Platform"/>
            <consortium name="The Broad Institute Genome Sequencing Center for Infectious Disease"/>
            <person name="Wu L."/>
            <person name="Ma J."/>
        </authorList>
    </citation>
    <scope>NUCLEOTIDE SEQUENCE [LARGE SCALE GENOMIC DNA]</scope>
    <source>
        <strain evidence="3 4">CGMCC 1.16026</strain>
    </source>
</reference>
<feature type="transmembrane region" description="Helical" evidence="1">
    <location>
        <begin position="211"/>
        <end position="232"/>
    </location>
</feature>
<feature type="transmembrane region" description="Helical" evidence="1">
    <location>
        <begin position="136"/>
        <end position="155"/>
    </location>
</feature>
<protein>
    <recommendedName>
        <fullName evidence="2">DUF7847 domain-containing protein</fullName>
    </recommendedName>
</protein>
<feature type="transmembrane region" description="Helical" evidence="1">
    <location>
        <begin position="67"/>
        <end position="93"/>
    </location>
</feature>
<evidence type="ECO:0000259" key="2">
    <source>
        <dbReference type="Pfam" id="PF25231"/>
    </source>
</evidence>
<dbReference type="RefSeq" id="WP_238987666.1">
    <property type="nucleotide sequence ID" value="NZ_JBHSKV010000021.1"/>
</dbReference>
<evidence type="ECO:0000313" key="3">
    <source>
        <dbReference type="EMBL" id="MFC5136152.1"/>
    </source>
</evidence>
<accession>A0ABD5QVK0</accession>
<keyword evidence="1" id="KW-0472">Membrane</keyword>
<keyword evidence="4" id="KW-1185">Reference proteome</keyword>
<evidence type="ECO:0000313" key="4">
    <source>
        <dbReference type="Proteomes" id="UP001596145"/>
    </source>
</evidence>
<keyword evidence="1" id="KW-0812">Transmembrane</keyword>
<dbReference type="Pfam" id="PF25231">
    <property type="entry name" value="DUF7847"/>
    <property type="match status" value="1"/>
</dbReference>